<dbReference type="PANTHER" id="PTHR33295">
    <property type="entry name" value="ATPASE"/>
    <property type="match status" value="1"/>
</dbReference>
<organism evidence="2 3">
    <name type="scientific">Candidatus Marsarchaeota G2 archaeon BE_D</name>
    <dbReference type="NCBI Taxonomy" id="1978158"/>
    <lineage>
        <taxon>Archaea</taxon>
        <taxon>Candidatus Marsarchaeota</taxon>
        <taxon>Candidatus Marsarchaeota group 2</taxon>
    </lineage>
</organism>
<feature type="domain" description="DUF4143" evidence="1">
    <location>
        <begin position="2"/>
        <end position="107"/>
    </location>
</feature>
<dbReference type="InterPro" id="IPR025420">
    <property type="entry name" value="DUF4143"/>
</dbReference>
<gene>
    <name evidence="2" type="ORF">B9Q04_12005</name>
</gene>
<evidence type="ECO:0000313" key="2">
    <source>
        <dbReference type="EMBL" id="PSO07223.1"/>
    </source>
</evidence>
<dbReference type="AlphaFoldDB" id="A0A2R6C8L4"/>
<comment type="caution">
    <text evidence="2">The sequence shown here is derived from an EMBL/GenBank/DDBJ whole genome shotgun (WGS) entry which is preliminary data.</text>
</comment>
<dbReference type="Pfam" id="PF13635">
    <property type="entry name" value="DUF4143"/>
    <property type="match status" value="1"/>
</dbReference>
<sequence length="107" mass="12595">MRFCIANHSKLISVSKVYEYLKSLRLKCSKSTLIKYLEFSKEVFFLLPVEIFFLLNKGEKALPKKLYIVDNGLINSLHQEEFLGKLIENTVAIELLREERGIDVHYW</sequence>
<name>A0A2R6C8L4_9ARCH</name>
<reference evidence="2 3" key="1">
    <citation type="submission" date="2017-04" db="EMBL/GenBank/DDBJ databases">
        <title>Novel microbial lineages endemic to geothermal iron-oxide mats fill important gaps in the evolutionary history of Archaea.</title>
        <authorList>
            <person name="Jay Z.J."/>
            <person name="Beam J.P."/>
            <person name="Dlakic M."/>
            <person name="Rusch D.B."/>
            <person name="Kozubal M.A."/>
            <person name="Inskeep W.P."/>
        </authorList>
    </citation>
    <scope>NUCLEOTIDE SEQUENCE [LARGE SCALE GENOMIC DNA]</scope>
    <source>
        <strain evidence="2">BE_D</strain>
    </source>
</reference>
<protein>
    <recommendedName>
        <fullName evidence="1">DUF4143 domain-containing protein</fullName>
    </recommendedName>
</protein>
<evidence type="ECO:0000313" key="3">
    <source>
        <dbReference type="Proteomes" id="UP000242015"/>
    </source>
</evidence>
<dbReference type="EMBL" id="NEXF01000298">
    <property type="protein sequence ID" value="PSO07223.1"/>
    <property type="molecule type" value="Genomic_DNA"/>
</dbReference>
<evidence type="ECO:0000259" key="1">
    <source>
        <dbReference type="Pfam" id="PF13635"/>
    </source>
</evidence>
<dbReference type="PANTHER" id="PTHR33295:SF8">
    <property type="entry name" value="AAA+ ATPASE DOMAIN-CONTAINING PROTEIN"/>
    <property type="match status" value="1"/>
</dbReference>
<dbReference type="Proteomes" id="UP000242015">
    <property type="component" value="Unassembled WGS sequence"/>
</dbReference>
<accession>A0A2R6C8L4</accession>
<proteinExistence type="predicted"/>